<dbReference type="RefSeq" id="WP_070068253.1">
    <property type="nucleotide sequence ID" value="NZ_MJUW02000122.1"/>
</dbReference>
<comment type="caution">
    <text evidence="1">The sequence shown here is derived from an EMBL/GenBank/DDBJ whole genome shotgun (WGS) entry which is preliminary data.</text>
</comment>
<evidence type="ECO:0000313" key="1">
    <source>
        <dbReference type="EMBL" id="OQD44633.1"/>
    </source>
</evidence>
<sequence>MEDHTVKFPMKMAKRIVLFCDLRNSTDILMDFGQGVYSGIEGSGEKVFTYADFIMDVHETSYKELYLGHENTYAEIYGDGVMGIFPEDNAKYILENIYRLTKRMRNYNDSQGVGVLKPRIDIGFGITVGDVSFVYYPLDKRNHPVGRCVHEAARIEGLSRLYDARVLISDRFFKFAENYISTDQRFSYRFIDRIILKGFREPITLFEILIDNDPRFETKKNSQKEYSEAYSRYCRKEWTTAAELFQKIYQEYGLGIGLVMAKRCDILSKSPPSLDWNGIWKMKDK</sequence>
<dbReference type="EMBL" id="MJUW02000122">
    <property type="protein sequence ID" value="OQD44633.1"/>
    <property type="molecule type" value="Genomic_DNA"/>
</dbReference>
<accession>A0A1V6LWW8</accession>
<keyword evidence="2" id="KW-1185">Reference proteome</keyword>
<protein>
    <submittedName>
        <fullName evidence="1">Adenylate cyclase</fullName>
    </submittedName>
</protein>
<dbReference type="InterPro" id="IPR029787">
    <property type="entry name" value="Nucleotide_cyclase"/>
</dbReference>
<name>A0A1V6LWW8_9BACT</name>
<organism evidence="1 2">
    <name type="scientific">Candidatus Brocadia sapporoensis</name>
    <dbReference type="NCBI Taxonomy" id="392547"/>
    <lineage>
        <taxon>Bacteria</taxon>
        <taxon>Pseudomonadati</taxon>
        <taxon>Planctomycetota</taxon>
        <taxon>Candidatus Brocadiia</taxon>
        <taxon>Candidatus Brocadiales</taxon>
        <taxon>Candidatus Brocadiaceae</taxon>
        <taxon>Candidatus Brocadia</taxon>
    </lineage>
</organism>
<proteinExistence type="predicted"/>
<reference evidence="1 2" key="1">
    <citation type="journal article" date="2016" name="Genome Announc.">
        <title>Draft Genome Sequence of the Anaerobic Ammonium-Oxidizing Bacterium 'Candidatus Brocadia sp. 40'.</title>
        <authorList>
            <person name="Ali M."/>
            <person name="Haroon M.F."/>
            <person name="Narita Y."/>
            <person name="Zhang L."/>
            <person name="Rangel Shaw D."/>
            <person name="Okabe S."/>
            <person name="Saikaly P.E."/>
        </authorList>
    </citation>
    <scope>NUCLEOTIDE SEQUENCE [LARGE SCALE GENOMIC DNA]</scope>
    <source>
        <strain evidence="1 2">40</strain>
    </source>
</reference>
<dbReference type="AlphaFoldDB" id="A0A1V6LWW8"/>
<dbReference type="SUPFAM" id="SSF55073">
    <property type="entry name" value="Nucleotide cyclase"/>
    <property type="match status" value="1"/>
</dbReference>
<dbReference type="Gene3D" id="3.30.70.1230">
    <property type="entry name" value="Nucleotide cyclase"/>
    <property type="match status" value="1"/>
</dbReference>
<gene>
    <name evidence="1" type="ORF">BIY37_13065</name>
</gene>
<evidence type="ECO:0000313" key="2">
    <source>
        <dbReference type="Proteomes" id="UP000242219"/>
    </source>
</evidence>
<dbReference type="Proteomes" id="UP000242219">
    <property type="component" value="Unassembled WGS sequence"/>
</dbReference>